<reference evidence="1 2" key="1">
    <citation type="journal article" date="2010" name="Nature">
        <title>Genome sequence of the palaeopolyploid soybean.</title>
        <authorList>
            <person name="Schmutz J."/>
            <person name="Cannon S.B."/>
            <person name="Schlueter J."/>
            <person name="Ma J."/>
            <person name="Mitros T."/>
            <person name="Nelson W."/>
            <person name="Hyten D.L."/>
            <person name="Song Q."/>
            <person name="Thelen J.J."/>
            <person name="Cheng J."/>
            <person name="Xu D."/>
            <person name="Hellsten U."/>
            <person name="May G.D."/>
            <person name="Yu Y."/>
            <person name="Sakurai T."/>
            <person name="Umezawa T."/>
            <person name="Bhattacharyya M.K."/>
            <person name="Sandhu D."/>
            <person name="Valliyodan B."/>
            <person name="Lindquist E."/>
            <person name="Peto M."/>
            <person name="Grant D."/>
            <person name="Shu S."/>
            <person name="Goodstein D."/>
            <person name="Barry K."/>
            <person name="Futrell-Griggs M."/>
            <person name="Abernathy B."/>
            <person name="Du J."/>
            <person name="Tian Z."/>
            <person name="Zhu L."/>
            <person name="Gill N."/>
            <person name="Joshi T."/>
            <person name="Libault M."/>
            <person name="Sethuraman A."/>
            <person name="Zhang X.-C."/>
            <person name="Shinozaki K."/>
            <person name="Nguyen H.T."/>
            <person name="Wing R.A."/>
            <person name="Cregan P."/>
            <person name="Specht J."/>
            <person name="Grimwood J."/>
            <person name="Rokhsar D."/>
            <person name="Stacey G."/>
            <person name="Shoemaker R.C."/>
            <person name="Jackson S.A."/>
        </authorList>
    </citation>
    <scope>NUCLEOTIDE SEQUENCE</scope>
    <source>
        <strain evidence="2">cv. Williams 82</strain>
        <tissue evidence="1">Callus</tissue>
    </source>
</reference>
<sequence length="123" mass="13299">MLATSAVASLPVLPPVRRGGHHIEQNVVSTLSFPRRLLTTNNSIPLSGTQFPFGRRAHSTHTATIICAAALNARCGAEQTQTVTRQAPTITHVPGKYHETSKCYLLLIDSYSSKACSRLSIMV</sequence>
<evidence type="ECO:0000313" key="3">
    <source>
        <dbReference type="Proteomes" id="UP000008827"/>
    </source>
</evidence>
<dbReference type="EMBL" id="CM000841">
    <property type="protein sequence ID" value="KRH46422.1"/>
    <property type="molecule type" value="Genomic_DNA"/>
</dbReference>
<dbReference type="HOGENOM" id="CLU_2019388_0_0_1"/>
<name>I1KYN4_SOYBN</name>
<organism evidence="1">
    <name type="scientific">Glycine max</name>
    <name type="common">Soybean</name>
    <name type="synonym">Glycine hispida</name>
    <dbReference type="NCBI Taxonomy" id="3847"/>
    <lineage>
        <taxon>Eukaryota</taxon>
        <taxon>Viridiplantae</taxon>
        <taxon>Streptophyta</taxon>
        <taxon>Embryophyta</taxon>
        <taxon>Tracheophyta</taxon>
        <taxon>Spermatophyta</taxon>
        <taxon>Magnoliopsida</taxon>
        <taxon>eudicotyledons</taxon>
        <taxon>Gunneridae</taxon>
        <taxon>Pentapetalae</taxon>
        <taxon>rosids</taxon>
        <taxon>fabids</taxon>
        <taxon>Fabales</taxon>
        <taxon>Fabaceae</taxon>
        <taxon>Papilionoideae</taxon>
        <taxon>50 kb inversion clade</taxon>
        <taxon>NPAAA clade</taxon>
        <taxon>indigoferoid/millettioid clade</taxon>
        <taxon>Phaseoleae</taxon>
        <taxon>Glycine</taxon>
        <taxon>Glycine subgen. Soja</taxon>
    </lineage>
</organism>
<keyword evidence="3" id="KW-1185">Reference proteome</keyword>
<dbReference type="Proteomes" id="UP000008827">
    <property type="component" value="Chromosome 8"/>
</dbReference>
<reference evidence="2" key="2">
    <citation type="submission" date="2018-02" db="UniProtKB">
        <authorList>
            <consortium name="EnsemblPlants"/>
        </authorList>
    </citation>
    <scope>IDENTIFICATION</scope>
    <source>
        <strain evidence="2">Williams 82</strain>
    </source>
</reference>
<dbReference type="InterPro" id="IPR040299">
    <property type="entry name" value="RF2K-like"/>
</dbReference>
<proteinExistence type="predicted"/>
<gene>
    <name evidence="2" type="primary">LOC100306022</name>
    <name evidence="1" type="ORF">GLYMA_08G332600</name>
</gene>
<reference evidence="1" key="3">
    <citation type="submission" date="2018-07" db="EMBL/GenBank/DDBJ databases">
        <title>WGS assembly of Glycine max.</title>
        <authorList>
            <person name="Schmutz J."/>
            <person name="Cannon S."/>
            <person name="Schlueter J."/>
            <person name="Ma J."/>
            <person name="Mitros T."/>
            <person name="Nelson W."/>
            <person name="Hyten D."/>
            <person name="Song Q."/>
            <person name="Thelen J."/>
            <person name="Cheng J."/>
            <person name="Xu D."/>
            <person name="Hellsten U."/>
            <person name="May G."/>
            <person name="Yu Y."/>
            <person name="Sakurai T."/>
            <person name="Umezawa T."/>
            <person name="Bhattacharyya M."/>
            <person name="Sandhu D."/>
            <person name="Valliyodan B."/>
            <person name="Lindquist E."/>
            <person name="Peto M."/>
            <person name="Grant D."/>
            <person name="Shu S."/>
            <person name="Goodstein D."/>
            <person name="Barry K."/>
            <person name="Futrell-Griggs M."/>
            <person name="Abernathy B."/>
            <person name="Du J."/>
            <person name="Tian Z."/>
            <person name="Zhu L."/>
            <person name="Gill N."/>
            <person name="Joshi T."/>
            <person name="Libault M."/>
            <person name="Sethuraman A."/>
            <person name="Zhang X."/>
            <person name="Shinozaki K."/>
            <person name="Nguyen H."/>
            <person name="Wing R."/>
            <person name="Cregan P."/>
            <person name="Specht J."/>
            <person name="Grimwood J."/>
            <person name="Rokhsar D."/>
            <person name="Stacey G."/>
            <person name="Shoemaker R."/>
            <person name="Jackson S."/>
        </authorList>
    </citation>
    <scope>NUCLEOTIDE SEQUENCE</scope>
    <source>
        <tissue evidence="1">Callus</tissue>
    </source>
</reference>
<protein>
    <submittedName>
        <fullName evidence="1 2">Uncharacterized protein</fullName>
    </submittedName>
</protein>
<evidence type="ECO:0000313" key="2">
    <source>
        <dbReference type="EnsemblPlants" id="KRH46422"/>
    </source>
</evidence>
<accession>I1KYN4</accession>
<dbReference type="Gramene" id="KRH46422">
    <property type="protein sequence ID" value="KRH46422"/>
    <property type="gene ID" value="GLYMA_08G332600"/>
</dbReference>
<evidence type="ECO:0000313" key="1">
    <source>
        <dbReference type="EMBL" id="KRH46422.1"/>
    </source>
</evidence>
<dbReference type="AlphaFoldDB" id="I1KYN4"/>
<dbReference type="PANTHER" id="PTHR34938:SF1">
    <property type="entry name" value="PROTEIN FERTILITY RESTORER RF2, MITOCHONDRIAL"/>
    <property type="match status" value="1"/>
</dbReference>
<dbReference type="ExpressionAtlas" id="I1KYN4">
    <property type="expression patterns" value="baseline and differential"/>
</dbReference>
<dbReference type="PANTHER" id="PTHR34938">
    <property type="entry name" value="PROTEIN FERTILITY RESTORER RF2, MITOCHONDRIAL"/>
    <property type="match status" value="1"/>
</dbReference>
<dbReference type="EnsemblPlants" id="KRH46422">
    <property type="protein sequence ID" value="KRH46422"/>
    <property type="gene ID" value="GLYMA_08G332600"/>
</dbReference>